<dbReference type="OrthoDB" id="423534at2759"/>
<dbReference type="Pfam" id="PF08507">
    <property type="entry name" value="COPI_assoc"/>
    <property type="match status" value="1"/>
</dbReference>
<dbReference type="GO" id="GO:0016020">
    <property type="term" value="C:membrane"/>
    <property type="evidence" value="ECO:0007669"/>
    <property type="project" value="UniProtKB-SubCell"/>
</dbReference>
<keyword evidence="7" id="KW-1185">Reference proteome</keyword>
<evidence type="ECO:0000256" key="4">
    <source>
        <dbReference type="ARBA" id="ARBA00023136"/>
    </source>
</evidence>
<evidence type="ECO:0000313" key="6">
    <source>
        <dbReference type="EMBL" id="KAG2192662.1"/>
    </source>
</evidence>
<comment type="subcellular location">
    <subcellularLocation>
        <location evidence="1">Membrane</location>
        <topology evidence="1">Multi-pass membrane protein</topology>
    </subcellularLocation>
</comment>
<name>A0A8H7QHA8_9FUNG</name>
<keyword evidence="2 5" id="KW-0812">Transmembrane</keyword>
<dbReference type="InterPro" id="IPR013714">
    <property type="entry name" value="Golgi_TVP15"/>
</dbReference>
<gene>
    <name evidence="6" type="ORF">INT46_011229</name>
</gene>
<evidence type="ECO:0000256" key="5">
    <source>
        <dbReference type="SAM" id="Phobius"/>
    </source>
</evidence>
<protein>
    <recommendedName>
        <fullName evidence="8">COPI associated protein</fullName>
    </recommendedName>
</protein>
<feature type="transmembrane region" description="Helical" evidence="5">
    <location>
        <begin position="12"/>
        <end position="32"/>
    </location>
</feature>
<evidence type="ECO:0000256" key="2">
    <source>
        <dbReference type="ARBA" id="ARBA00022692"/>
    </source>
</evidence>
<organism evidence="6 7">
    <name type="scientific">Mucor plumbeus</name>
    <dbReference type="NCBI Taxonomy" id="97098"/>
    <lineage>
        <taxon>Eukaryota</taxon>
        <taxon>Fungi</taxon>
        <taxon>Fungi incertae sedis</taxon>
        <taxon>Mucoromycota</taxon>
        <taxon>Mucoromycotina</taxon>
        <taxon>Mucoromycetes</taxon>
        <taxon>Mucorales</taxon>
        <taxon>Mucorineae</taxon>
        <taxon>Mucoraceae</taxon>
        <taxon>Mucor</taxon>
    </lineage>
</organism>
<dbReference type="Proteomes" id="UP000650833">
    <property type="component" value="Unassembled WGS sequence"/>
</dbReference>
<keyword evidence="4 5" id="KW-0472">Membrane</keyword>
<proteinExistence type="predicted"/>
<feature type="transmembrane region" description="Helical" evidence="5">
    <location>
        <begin position="99"/>
        <end position="121"/>
    </location>
</feature>
<dbReference type="AlphaFoldDB" id="A0A8H7QHA8"/>
<dbReference type="PANTHER" id="PTHR28128:SF1">
    <property type="entry name" value="GOLGI APPARATUS MEMBRANE PROTEIN TVP15"/>
    <property type="match status" value="1"/>
</dbReference>
<feature type="transmembrane region" description="Helical" evidence="5">
    <location>
        <begin position="38"/>
        <end position="59"/>
    </location>
</feature>
<keyword evidence="3 5" id="KW-1133">Transmembrane helix</keyword>
<dbReference type="EMBL" id="JAEPRC010000706">
    <property type="protein sequence ID" value="KAG2192662.1"/>
    <property type="molecule type" value="Genomic_DNA"/>
</dbReference>
<evidence type="ECO:0000313" key="7">
    <source>
        <dbReference type="Proteomes" id="UP000650833"/>
    </source>
</evidence>
<evidence type="ECO:0000256" key="1">
    <source>
        <dbReference type="ARBA" id="ARBA00004141"/>
    </source>
</evidence>
<reference evidence="6" key="1">
    <citation type="submission" date="2020-12" db="EMBL/GenBank/DDBJ databases">
        <title>Metabolic potential, ecology and presence of endohyphal bacteria is reflected in genomic diversity of Mucoromycotina.</title>
        <authorList>
            <person name="Muszewska A."/>
            <person name="Okrasinska A."/>
            <person name="Steczkiewicz K."/>
            <person name="Drgas O."/>
            <person name="Orlowska M."/>
            <person name="Perlinska-Lenart U."/>
            <person name="Aleksandrzak-Piekarczyk T."/>
            <person name="Szatraj K."/>
            <person name="Zielenkiewicz U."/>
            <person name="Pilsyk S."/>
            <person name="Malc E."/>
            <person name="Mieczkowski P."/>
            <person name="Kruszewska J.S."/>
            <person name="Biernat P."/>
            <person name="Pawlowska J."/>
        </authorList>
    </citation>
    <scope>NUCLEOTIDE SEQUENCE</scope>
    <source>
        <strain evidence="6">CBS 226.32</strain>
    </source>
</reference>
<feature type="transmembrane region" description="Helical" evidence="5">
    <location>
        <begin position="71"/>
        <end position="93"/>
    </location>
</feature>
<evidence type="ECO:0008006" key="8">
    <source>
        <dbReference type="Google" id="ProtNLM"/>
    </source>
</evidence>
<evidence type="ECO:0000256" key="3">
    <source>
        <dbReference type="ARBA" id="ARBA00022989"/>
    </source>
</evidence>
<sequence>MVSRTKLENIYGLVFNLINLSLYILAAVASMMKAIVEYYNVSQVLTCVYAFVLSLLLAVMELIKFDIVSYYFRFLTLYRGRASLLILLGSIILSSNAHSFLLATGILNLVFGAIYIILSFIPTTPIPKPVNENWQNWKEYSAEGLDLERPTRNEDILDNASKLKMSMLEKPQHGKVNSV</sequence>
<accession>A0A8H7QHA8</accession>
<comment type="caution">
    <text evidence="6">The sequence shown here is derived from an EMBL/GenBank/DDBJ whole genome shotgun (WGS) entry which is preliminary data.</text>
</comment>
<dbReference type="PANTHER" id="PTHR28128">
    <property type="entry name" value="GOLGI APPARATUS MEMBRANE PROTEIN TVP15"/>
    <property type="match status" value="1"/>
</dbReference>